<evidence type="ECO:0000313" key="1">
    <source>
        <dbReference type="EMBL" id="PIE35351.1"/>
    </source>
</evidence>
<dbReference type="EMBL" id="PDSK01000046">
    <property type="protein sequence ID" value="PIE35351.1"/>
    <property type="molecule type" value="Genomic_DNA"/>
</dbReference>
<evidence type="ECO:0000313" key="2">
    <source>
        <dbReference type="Proteomes" id="UP000230821"/>
    </source>
</evidence>
<dbReference type="AlphaFoldDB" id="A0A2G6KI66"/>
<protein>
    <submittedName>
        <fullName evidence="1">Uncharacterized protein</fullName>
    </submittedName>
</protein>
<proteinExistence type="predicted"/>
<accession>A0A2G6KI66</accession>
<sequence>MRYDSDPQVVKKILLETESLQNVLNNAFSLEALPPGFFDDIAPHVSSLLATLDHFITLHSLNPQFSLSRFSAHYIDKKLSALWESIAEVFQKKEFATLEAKVKWHVDRFVHPHPVCFDNEQSLIVLYKKLVQVLKTYYAEHVRDTRIVAVLNEFVGWVEHIDTQGHHDVHAVIIFAEKVARDSALIQHRVEVVRDIGALIGEQLLLQDTQELSEEMSLHAALRLSQLYSPYLLELYESLLEDMEIIAISNQDYHAFERYCCQHDIDMYEEYHDVLQGHFQEYVEIIAVDVFSVLGVLRQTNLLVRAEELHRRFLDFEVPEEVLGENLSQDAHVLEEAVHTLRRVFPDMAQQYAETLKKVRQLKGAIMKPAIGVYGEYLSSPSDFFERLPDNQARWISILDSALACLDQHDDFYQKCCQLRKEIDEFIIDH</sequence>
<name>A0A2G6KI66_9BACT</name>
<reference evidence="1 2" key="1">
    <citation type="submission" date="2017-10" db="EMBL/GenBank/DDBJ databases">
        <title>Novel microbial diversity and functional potential in the marine mammal oral microbiome.</title>
        <authorList>
            <person name="Dudek N.K."/>
            <person name="Sun C.L."/>
            <person name="Burstein D."/>
            <person name="Kantor R.S."/>
            <person name="Aliaga Goltsman D.S."/>
            <person name="Bik E.M."/>
            <person name="Thomas B.C."/>
            <person name="Banfield J.F."/>
            <person name="Relman D.A."/>
        </authorList>
    </citation>
    <scope>NUCLEOTIDE SEQUENCE [LARGE SCALE GENOMIC DNA]</scope>
    <source>
        <strain evidence="1">DOLJORAL78_47_16</strain>
    </source>
</reference>
<dbReference type="Proteomes" id="UP000230821">
    <property type="component" value="Unassembled WGS sequence"/>
</dbReference>
<comment type="caution">
    <text evidence="1">The sequence shown here is derived from an EMBL/GenBank/DDBJ whole genome shotgun (WGS) entry which is preliminary data.</text>
</comment>
<gene>
    <name evidence="1" type="ORF">CSA56_04560</name>
</gene>
<organism evidence="1 2">
    <name type="scientific">candidate division KSB3 bacterium</name>
    <dbReference type="NCBI Taxonomy" id="2044937"/>
    <lineage>
        <taxon>Bacteria</taxon>
        <taxon>candidate division KSB3</taxon>
    </lineage>
</organism>